<gene>
    <name evidence="2" type="ORF">SDC9_179987</name>
</gene>
<reference evidence="2" key="1">
    <citation type="submission" date="2019-08" db="EMBL/GenBank/DDBJ databases">
        <authorList>
            <person name="Kucharzyk K."/>
            <person name="Murdoch R.W."/>
            <person name="Higgins S."/>
            <person name="Loffler F."/>
        </authorList>
    </citation>
    <scope>NUCLEOTIDE SEQUENCE</scope>
</reference>
<dbReference type="EMBL" id="VSSQ01084564">
    <property type="protein sequence ID" value="MPN32508.1"/>
    <property type="molecule type" value="Genomic_DNA"/>
</dbReference>
<dbReference type="AlphaFoldDB" id="A0A645H0J6"/>
<evidence type="ECO:0000256" key="1">
    <source>
        <dbReference type="SAM" id="MobiDB-lite"/>
    </source>
</evidence>
<comment type="caution">
    <text evidence="2">The sequence shown here is derived from an EMBL/GenBank/DDBJ whole genome shotgun (WGS) entry which is preliminary data.</text>
</comment>
<sequence>MSPAVETQPAPQTKTQTKTKPAETAPVAEAPTQEAQNDTMGKAGKIITPIDMGVSPETTEVQPVDLKGAKG</sequence>
<feature type="region of interest" description="Disordered" evidence="1">
    <location>
        <begin position="1"/>
        <end position="71"/>
    </location>
</feature>
<evidence type="ECO:0000313" key="2">
    <source>
        <dbReference type="EMBL" id="MPN32508.1"/>
    </source>
</evidence>
<protein>
    <submittedName>
        <fullName evidence="2">Uncharacterized protein</fullName>
    </submittedName>
</protein>
<accession>A0A645H0J6</accession>
<proteinExistence type="predicted"/>
<name>A0A645H0J6_9ZZZZ</name>
<organism evidence="2">
    <name type="scientific">bioreactor metagenome</name>
    <dbReference type="NCBI Taxonomy" id="1076179"/>
    <lineage>
        <taxon>unclassified sequences</taxon>
        <taxon>metagenomes</taxon>
        <taxon>ecological metagenomes</taxon>
    </lineage>
</organism>
<feature type="compositionally biased region" description="Low complexity" evidence="1">
    <location>
        <begin position="1"/>
        <end position="35"/>
    </location>
</feature>